<dbReference type="GO" id="GO:0005634">
    <property type="term" value="C:nucleus"/>
    <property type="evidence" value="ECO:0007669"/>
    <property type="project" value="UniProtKB-SubCell"/>
</dbReference>
<dbReference type="InterPro" id="IPR003656">
    <property type="entry name" value="Znf_BED"/>
</dbReference>
<dbReference type="GO" id="GO:0008270">
    <property type="term" value="F:zinc ion binding"/>
    <property type="evidence" value="ECO:0007669"/>
    <property type="project" value="UniProtKB-KW"/>
</dbReference>
<evidence type="ECO:0000313" key="10">
    <source>
        <dbReference type="EMBL" id="KAF5207933.1"/>
    </source>
</evidence>
<keyword evidence="4" id="KW-0862">Zinc</keyword>
<evidence type="ECO:0000256" key="5">
    <source>
        <dbReference type="ARBA" id="ARBA00023015"/>
    </source>
</evidence>
<keyword evidence="11" id="KW-1185">Reference proteome</keyword>
<dbReference type="EMBL" id="JABWDY010000762">
    <property type="protein sequence ID" value="KAF5207933.1"/>
    <property type="molecule type" value="Genomic_DNA"/>
</dbReference>
<organism evidence="10 11">
    <name type="scientific">Thalictrum thalictroides</name>
    <name type="common">Rue-anemone</name>
    <name type="synonym">Anemone thalictroides</name>
    <dbReference type="NCBI Taxonomy" id="46969"/>
    <lineage>
        <taxon>Eukaryota</taxon>
        <taxon>Viridiplantae</taxon>
        <taxon>Streptophyta</taxon>
        <taxon>Embryophyta</taxon>
        <taxon>Tracheophyta</taxon>
        <taxon>Spermatophyta</taxon>
        <taxon>Magnoliopsida</taxon>
        <taxon>Ranunculales</taxon>
        <taxon>Ranunculaceae</taxon>
        <taxon>Thalictroideae</taxon>
        <taxon>Thalictrum</taxon>
    </lineage>
</organism>
<sequence length="225" mass="25468">MNSEHGRELVLVNVEGSAPREDLNMQNPSSPLGNAPLPADSVDSLESAVLTGRKRRKVNLSLAQVWDHVYKSNVKTKALCKYCNEMMSYDSSDGIYNLKRHAEDCIMKITADIRRLEQTPPVDNPDNFTFDQAVACRAAVMLILEEELPFSWAENGPFVRILMNSLNPEFRPIPSRCVINIMLRFFEEEKPILQSLFRTLPGKICLASNLWLSDDGFSYMCITAH</sequence>
<evidence type="ECO:0000256" key="3">
    <source>
        <dbReference type="ARBA" id="ARBA00022771"/>
    </source>
</evidence>
<dbReference type="AlphaFoldDB" id="A0A7J6XEI2"/>
<protein>
    <recommendedName>
        <fullName evidence="9">BED-type domain-containing protein</fullName>
    </recommendedName>
</protein>
<keyword evidence="3" id="KW-0863">Zinc-finger</keyword>
<comment type="caution">
    <text evidence="10">The sequence shown here is derived from an EMBL/GenBank/DDBJ whole genome shotgun (WGS) entry which is preliminary data.</text>
</comment>
<dbReference type="Pfam" id="PF02892">
    <property type="entry name" value="zf-BED"/>
    <property type="match status" value="1"/>
</dbReference>
<accession>A0A7J6XEI2</accession>
<feature type="region of interest" description="Disordered" evidence="8">
    <location>
        <begin position="15"/>
        <end position="38"/>
    </location>
</feature>
<evidence type="ECO:0000256" key="7">
    <source>
        <dbReference type="ARBA" id="ARBA00023242"/>
    </source>
</evidence>
<evidence type="ECO:0000256" key="6">
    <source>
        <dbReference type="ARBA" id="ARBA00023163"/>
    </source>
</evidence>
<keyword evidence="6" id="KW-0804">Transcription</keyword>
<keyword evidence="5" id="KW-0805">Transcription regulation</keyword>
<evidence type="ECO:0000256" key="8">
    <source>
        <dbReference type="SAM" id="MobiDB-lite"/>
    </source>
</evidence>
<evidence type="ECO:0000256" key="1">
    <source>
        <dbReference type="ARBA" id="ARBA00004123"/>
    </source>
</evidence>
<dbReference type="PANTHER" id="PTHR46481">
    <property type="entry name" value="ZINC FINGER BED DOMAIN-CONTAINING PROTEIN 4"/>
    <property type="match status" value="1"/>
</dbReference>
<evidence type="ECO:0000259" key="9">
    <source>
        <dbReference type="Pfam" id="PF02892"/>
    </source>
</evidence>
<dbReference type="OrthoDB" id="1937726at2759"/>
<keyword evidence="2" id="KW-0479">Metal-binding</keyword>
<comment type="subcellular location">
    <subcellularLocation>
        <location evidence="1">Nucleus</location>
    </subcellularLocation>
</comment>
<evidence type="ECO:0000313" key="11">
    <source>
        <dbReference type="Proteomes" id="UP000554482"/>
    </source>
</evidence>
<dbReference type="PANTHER" id="PTHR46481:SF10">
    <property type="entry name" value="ZINC FINGER BED DOMAIN-CONTAINING PROTEIN 39"/>
    <property type="match status" value="1"/>
</dbReference>
<gene>
    <name evidence="10" type="ORF">FRX31_002478</name>
</gene>
<dbReference type="GO" id="GO:0003677">
    <property type="term" value="F:DNA binding"/>
    <property type="evidence" value="ECO:0007669"/>
    <property type="project" value="InterPro"/>
</dbReference>
<dbReference type="InterPro" id="IPR052035">
    <property type="entry name" value="ZnF_BED_domain_contain"/>
</dbReference>
<dbReference type="Proteomes" id="UP000554482">
    <property type="component" value="Unassembled WGS sequence"/>
</dbReference>
<evidence type="ECO:0000256" key="4">
    <source>
        <dbReference type="ARBA" id="ARBA00022833"/>
    </source>
</evidence>
<reference evidence="10 11" key="1">
    <citation type="submission" date="2020-06" db="EMBL/GenBank/DDBJ databases">
        <title>Transcriptomic and genomic resources for Thalictrum thalictroides and T. hernandezii: Facilitating candidate gene discovery in an emerging model plant lineage.</title>
        <authorList>
            <person name="Arias T."/>
            <person name="Riano-Pachon D.M."/>
            <person name="Di Stilio V.S."/>
        </authorList>
    </citation>
    <scope>NUCLEOTIDE SEQUENCE [LARGE SCALE GENOMIC DNA]</scope>
    <source>
        <strain evidence="11">cv. WT478/WT964</strain>
        <tissue evidence="10">Leaves</tissue>
    </source>
</reference>
<feature type="domain" description="BED-type" evidence="9">
    <location>
        <begin position="64"/>
        <end position="101"/>
    </location>
</feature>
<proteinExistence type="predicted"/>
<keyword evidence="7" id="KW-0539">Nucleus</keyword>
<name>A0A7J6XEI2_THATH</name>
<evidence type="ECO:0000256" key="2">
    <source>
        <dbReference type="ARBA" id="ARBA00022723"/>
    </source>
</evidence>